<name>A0A2P5CGU6_PARAD</name>
<feature type="non-terminal residue" evidence="1">
    <location>
        <position position="1"/>
    </location>
</feature>
<gene>
    <name evidence="1" type="ORF">PanWU01x14_154390</name>
</gene>
<accession>A0A2P5CGU6</accession>
<dbReference type="EMBL" id="JXTB01000132">
    <property type="protein sequence ID" value="PON60267.1"/>
    <property type="molecule type" value="Genomic_DNA"/>
</dbReference>
<protein>
    <submittedName>
        <fullName evidence="1">Uncharacterized protein</fullName>
    </submittedName>
</protein>
<evidence type="ECO:0000313" key="1">
    <source>
        <dbReference type="EMBL" id="PON60267.1"/>
    </source>
</evidence>
<organism evidence="1 2">
    <name type="scientific">Parasponia andersonii</name>
    <name type="common">Sponia andersonii</name>
    <dbReference type="NCBI Taxonomy" id="3476"/>
    <lineage>
        <taxon>Eukaryota</taxon>
        <taxon>Viridiplantae</taxon>
        <taxon>Streptophyta</taxon>
        <taxon>Embryophyta</taxon>
        <taxon>Tracheophyta</taxon>
        <taxon>Spermatophyta</taxon>
        <taxon>Magnoliopsida</taxon>
        <taxon>eudicotyledons</taxon>
        <taxon>Gunneridae</taxon>
        <taxon>Pentapetalae</taxon>
        <taxon>rosids</taxon>
        <taxon>fabids</taxon>
        <taxon>Rosales</taxon>
        <taxon>Cannabaceae</taxon>
        <taxon>Parasponia</taxon>
    </lineage>
</organism>
<proteinExistence type="predicted"/>
<sequence length="112" mass="12626">KLCQSCDSILPCISTGVVKALKIITFHDVVTNVEKFAWIYKSFSGSTTPNATRYNYTFVSCAIAANIVPPQFVFKKDPSTYSTGRYIALKLRIDAPNDMKKYLKRQISSVYK</sequence>
<dbReference type="Proteomes" id="UP000237105">
    <property type="component" value="Unassembled WGS sequence"/>
</dbReference>
<evidence type="ECO:0000313" key="2">
    <source>
        <dbReference type="Proteomes" id="UP000237105"/>
    </source>
</evidence>
<keyword evidence="2" id="KW-1185">Reference proteome</keyword>
<comment type="caution">
    <text evidence="1">The sequence shown here is derived from an EMBL/GenBank/DDBJ whole genome shotgun (WGS) entry which is preliminary data.</text>
</comment>
<reference evidence="2" key="1">
    <citation type="submission" date="2016-06" db="EMBL/GenBank/DDBJ databases">
        <title>Parallel loss of symbiosis genes in relatives of nitrogen-fixing non-legume Parasponia.</title>
        <authorList>
            <person name="Van Velzen R."/>
            <person name="Holmer R."/>
            <person name="Bu F."/>
            <person name="Rutten L."/>
            <person name="Van Zeijl A."/>
            <person name="Liu W."/>
            <person name="Santuari L."/>
            <person name="Cao Q."/>
            <person name="Sharma T."/>
            <person name="Shen D."/>
            <person name="Roswanjaya Y."/>
            <person name="Wardhani T."/>
            <person name="Kalhor M.S."/>
            <person name="Jansen J."/>
            <person name="Van den Hoogen J."/>
            <person name="Gungor B."/>
            <person name="Hartog M."/>
            <person name="Hontelez J."/>
            <person name="Verver J."/>
            <person name="Yang W.-C."/>
            <person name="Schijlen E."/>
            <person name="Repin R."/>
            <person name="Schilthuizen M."/>
            <person name="Schranz E."/>
            <person name="Heidstra R."/>
            <person name="Miyata K."/>
            <person name="Fedorova E."/>
            <person name="Kohlen W."/>
            <person name="Bisseling T."/>
            <person name="Smit S."/>
            <person name="Geurts R."/>
        </authorList>
    </citation>
    <scope>NUCLEOTIDE SEQUENCE [LARGE SCALE GENOMIC DNA]</scope>
    <source>
        <strain evidence="2">cv. WU1-14</strain>
    </source>
</reference>
<dbReference type="AlphaFoldDB" id="A0A2P5CGU6"/>